<evidence type="ECO:0000313" key="1">
    <source>
        <dbReference type="EMBL" id="MBW32237.1"/>
    </source>
</evidence>
<sequence>MQMCIQMCVRSFAVRFYLLLPSPSRSYSLHRMHLGTRKYFIGSVGCFGVKLHCTCLFYGPCPRFQGAFSIEFQAFPVDTLNIIHSRMLRDGSNPSTIPNRKQLTRFDKEGNTPLACTLKPRITHSGVSLCTLRLLIMKALR</sequence>
<accession>A0A2M3ZUI9</accession>
<protein>
    <submittedName>
        <fullName evidence="1">Putative secreted peptide</fullName>
    </submittedName>
</protein>
<dbReference type="AlphaFoldDB" id="A0A2M3ZUI9"/>
<name>A0A2M3ZUI9_9DIPT</name>
<proteinExistence type="predicted"/>
<organism evidence="1">
    <name type="scientific">Anopheles braziliensis</name>
    <dbReference type="NCBI Taxonomy" id="58242"/>
    <lineage>
        <taxon>Eukaryota</taxon>
        <taxon>Metazoa</taxon>
        <taxon>Ecdysozoa</taxon>
        <taxon>Arthropoda</taxon>
        <taxon>Hexapoda</taxon>
        <taxon>Insecta</taxon>
        <taxon>Pterygota</taxon>
        <taxon>Neoptera</taxon>
        <taxon>Endopterygota</taxon>
        <taxon>Diptera</taxon>
        <taxon>Nematocera</taxon>
        <taxon>Culicoidea</taxon>
        <taxon>Culicidae</taxon>
        <taxon>Anophelinae</taxon>
        <taxon>Anopheles</taxon>
    </lineage>
</organism>
<dbReference type="EMBL" id="GGFM01011486">
    <property type="protein sequence ID" value="MBW32237.1"/>
    <property type="molecule type" value="Transcribed_RNA"/>
</dbReference>
<reference evidence="1" key="1">
    <citation type="submission" date="2018-01" db="EMBL/GenBank/DDBJ databases">
        <title>An insight into the sialome of Amazonian anophelines.</title>
        <authorList>
            <person name="Ribeiro J.M."/>
            <person name="Scarpassa V."/>
            <person name="Calvo E."/>
        </authorList>
    </citation>
    <scope>NUCLEOTIDE SEQUENCE</scope>
    <source>
        <tissue evidence="1">Salivary glands</tissue>
    </source>
</reference>